<protein>
    <recommendedName>
        <fullName evidence="3">GTP cyclohydrolase N-terminal domain-containing protein</fullName>
    </recommendedName>
</protein>
<proteinExistence type="predicted"/>
<feature type="region of interest" description="Disordered" evidence="2">
    <location>
        <begin position="105"/>
        <end position="155"/>
    </location>
</feature>
<feature type="region of interest" description="Disordered" evidence="2">
    <location>
        <begin position="174"/>
        <end position="225"/>
    </location>
</feature>
<evidence type="ECO:0000313" key="4">
    <source>
        <dbReference type="EMBL" id="KAK0537671.1"/>
    </source>
</evidence>
<evidence type="ECO:0000256" key="2">
    <source>
        <dbReference type="SAM" id="MobiDB-lite"/>
    </source>
</evidence>
<organism evidence="4 5">
    <name type="scientific">Tilletia horrida</name>
    <dbReference type="NCBI Taxonomy" id="155126"/>
    <lineage>
        <taxon>Eukaryota</taxon>
        <taxon>Fungi</taxon>
        <taxon>Dikarya</taxon>
        <taxon>Basidiomycota</taxon>
        <taxon>Ustilaginomycotina</taxon>
        <taxon>Exobasidiomycetes</taxon>
        <taxon>Tilletiales</taxon>
        <taxon>Tilletiaceae</taxon>
        <taxon>Tilletia</taxon>
    </lineage>
</organism>
<feature type="region of interest" description="Disordered" evidence="2">
    <location>
        <begin position="55"/>
        <end position="81"/>
    </location>
</feature>
<dbReference type="EMBL" id="JAPDMQ010000056">
    <property type="protein sequence ID" value="KAK0537671.1"/>
    <property type="molecule type" value="Genomic_DNA"/>
</dbReference>
<keyword evidence="5" id="KW-1185">Reference proteome</keyword>
<evidence type="ECO:0000259" key="3">
    <source>
        <dbReference type="Pfam" id="PF12471"/>
    </source>
</evidence>
<sequence length="362" mass="37179">MASSAADDTTQAVLEKILAELSELKTRNQVLESKLDHLQGATVIASPVLQAQSSFGGRRESAGLQPISNHSPAHFHSDSSSGLLLSASPPIQSLGASFGSLAAAANSSSSSTTTTTTTTTKPPASELLNDGNPAAPHLPTTTSNTPSNKSPVLVGQAGGAVPVPIPLGASASSRSGLTAIPSHPLPGAQDGGSSTSTSTSNHQLSTSAGSVSSVTAGSGTVPSSSTLGGKYSSRIILASHPGQTGIRPLPLRWGGGSQDPRERGPVVASRHPNSIRVRNAVGAYGGSYSIYRALSIAMGQLDPNHRPDYTNTEPPFEILPNPSWFDPTKIVSIDPWGHLAPQLFQKELQDGIDVRPTIAMTK</sequence>
<feature type="compositionally biased region" description="Low complexity" evidence="2">
    <location>
        <begin position="193"/>
        <end position="225"/>
    </location>
</feature>
<feature type="compositionally biased region" description="Low complexity" evidence="2">
    <location>
        <begin position="105"/>
        <end position="120"/>
    </location>
</feature>
<comment type="caution">
    <text evidence="4">The sequence shown here is derived from an EMBL/GenBank/DDBJ whole genome shotgun (WGS) entry which is preliminary data.</text>
</comment>
<gene>
    <name evidence="4" type="ORF">OC842_001546</name>
</gene>
<dbReference type="PANTHER" id="PTHR47259">
    <property type="match status" value="1"/>
</dbReference>
<dbReference type="Proteomes" id="UP001176521">
    <property type="component" value="Unassembled WGS sequence"/>
</dbReference>
<keyword evidence="1" id="KW-0175">Coiled coil</keyword>
<feature type="coiled-coil region" evidence="1">
    <location>
        <begin position="14"/>
        <end position="41"/>
    </location>
</feature>
<feature type="domain" description="GTP cyclohydrolase N-terminal" evidence="3">
    <location>
        <begin position="234"/>
        <end position="362"/>
    </location>
</feature>
<dbReference type="AlphaFoldDB" id="A0AAN6JT19"/>
<evidence type="ECO:0000256" key="1">
    <source>
        <dbReference type="SAM" id="Coils"/>
    </source>
</evidence>
<name>A0AAN6JT19_9BASI</name>
<dbReference type="PANTHER" id="PTHR47259:SF2">
    <property type="entry name" value="URACIL-REGULATED PROTEIN 1"/>
    <property type="match status" value="1"/>
</dbReference>
<accession>A0AAN6JT19</accession>
<feature type="compositionally biased region" description="Low complexity" evidence="2">
    <location>
        <begin position="139"/>
        <end position="148"/>
    </location>
</feature>
<feature type="region of interest" description="Disordered" evidence="2">
    <location>
        <begin position="247"/>
        <end position="268"/>
    </location>
</feature>
<evidence type="ECO:0000313" key="5">
    <source>
        <dbReference type="Proteomes" id="UP001176521"/>
    </source>
</evidence>
<reference evidence="4" key="1">
    <citation type="journal article" date="2023" name="PhytoFront">
        <title>Draft Genome Resources of Seven Strains of Tilletia horrida, Causal Agent of Kernel Smut of Rice.</title>
        <authorList>
            <person name="Khanal S."/>
            <person name="Antony Babu S."/>
            <person name="Zhou X.G."/>
        </authorList>
    </citation>
    <scope>NUCLEOTIDE SEQUENCE</scope>
    <source>
        <strain evidence="4">TX3</strain>
    </source>
</reference>
<dbReference type="Pfam" id="PF12471">
    <property type="entry name" value="GTP_CH_N"/>
    <property type="match status" value="1"/>
</dbReference>
<dbReference type="InterPro" id="IPR022163">
    <property type="entry name" value="GTP_CH_N"/>
</dbReference>